<keyword evidence="4" id="KW-0238">DNA-binding</keyword>
<dbReference type="InterPro" id="IPR051534">
    <property type="entry name" value="CBASS_pafABC_assoc_protein"/>
</dbReference>
<dbReference type="GO" id="GO:0003700">
    <property type="term" value="F:DNA-binding transcription factor activity"/>
    <property type="evidence" value="ECO:0007669"/>
    <property type="project" value="InterPro"/>
</dbReference>
<dbReference type="InterPro" id="IPR036390">
    <property type="entry name" value="WH_DNA-bd_sf"/>
</dbReference>
<dbReference type="SUPFAM" id="SSF46785">
    <property type="entry name" value="Winged helix' DNA-binding domain"/>
    <property type="match status" value="1"/>
</dbReference>
<dbReference type="AlphaFoldDB" id="A0A1T5DS37"/>
<evidence type="ECO:0000313" key="5">
    <source>
        <dbReference type="Proteomes" id="UP000189981"/>
    </source>
</evidence>
<dbReference type="Pfam" id="PF13280">
    <property type="entry name" value="WYL"/>
    <property type="match status" value="1"/>
</dbReference>
<evidence type="ECO:0000313" key="4">
    <source>
        <dbReference type="EMBL" id="SKB74481.1"/>
    </source>
</evidence>
<accession>A0A1T5DS37</accession>
<dbReference type="InterPro" id="IPR026881">
    <property type="entry name" value="WYL_dom"/>
</dbReference>
<keyword evidence="5" id="KW-1185">Reference proteome</keyword>
<dbReference type="OrthoDB" id="9815009at2"/>
<reference evidence="5" key="1">
    <citation type="submission" date="2017-02" db="EMBL/GenBank/DDBJ databases">
        <authorList>
            <person name="Varghese N."/>
            <person name="Submissions S."/>
        </authorList>
    </citation>
    <scope>NUCLEOTIDE SEQUENCE [LARGE SCALE GENOMIC DNA]</scope>
    <source>
        <strain evidence="5">DSM 22385</strain>
    </source>
</reference>
<evidence type="ECO:0000259" key="3">
    <source>
        <dbReference type="PROSITE" id="PS51000"/>
    </source>
</evidence>
<name>A0A1T5DS37_9SPHI</name>
<dbReference type="InterPro" id="IPR001034">
    <property type="entry name" value="DeoR_HTH"/>
</dbReference>
<dbReference type="PROSITE" id="PS52050">
    <property type="entry name" value="WYL"/>
    <property type="match status" value="1"/>
</dbReference>
<evidence type="ECO:0000256" key="2">
    <source>
        <dbReference type="ARBA" id="ARBA00023163"/>
    </source>
</evidence>
<dbReference type="RefSeq" id="WP_079703051.1">
    <property type="nucleotide sequence ID" value="NZ_FUYR01000002.1"/>
</dbReference>
<dbReference type="PIRSF" id="PIRSF016838">
    <property type="entry name" value="PafC"/>
    <property type="match status" value="1"/>
</dbReference>
<dbReference type="GO" id="GO:0003677">
    <property type="term" value="F:DNA binding"/>
    <property type="evidence" value="ECO:0007669"/>
    <property type="project" value="UniProtKB-KW"/>
</dbReference>
<dbReference type="PROSITE" id="PS51000">
    <property type="entry name" value="HTH_DEOR_2"/>
    <property type="match status" value="1"/>
</dbReference>
<keyword evidence="2" id="KW-0804">Transcription</keyword>
<gene>
    <name evidence="4" type="ORF">SAMN05661099_2556</name>
</gene>
<dbReference type="Gene3D" id="1.10.10.10">
    <property type="entry name" value="Winged helix-like DNA-binding domain superfamily/Winged helix DNA-binding domain"/>
    <property type="match status" value="1"/>
</dbReference>
<feature type="domain" description="HTH deoR-type" evidence="3">
    <location>
        <begin position="3"/>
        <end position="58"/>
    </location>
</feature>
<dbReference type="Proteomes" id="UP000189981">
    <property type="component" value="Unassembled WGS sequence"/>
</dbReference>
<dbReference type="InterPro" id="IPR057727">
    <property type="entry name" value="WCX_dom"/>
</dbReference>
<evidence type="ECO:0000256" key="1">
    <source>
        <dbReference type="ARBA" id="ARBA00023015"/>
    </source>
</evidence>
<proteinExistence type="predicted"/>
<sequence length="320" mass="37333">MNRIDRISAILIHLQSRKVVKAQDIADRFEISLRTVYRDIRTLEQAGIPLIGEAGMGYSLVDGYRLPPVMFSPEEALAFLTAEKLVAQLTDGPNAVNYSSAMYKIKAVLDEDKRELLQNIGDHIEVFRRPGEAGIQPDLNLMQPVLKSIDQRKVLQIKYHARYNQQKTQRFVEPLGVFYSENSWHLIAFCRMRNDYRDFRFDRIYSMELTQIDFSKEHQTLKEYLARYDVESPENQSLPLVIIRVNKDKAYWLENQKYHQGFISETDENDGIAMSFLCSSLHGFARWFMMFGDHAEVIQPEALKDEVRKLIKVVSERMEK</sequence>
<dbReference type="InterPro" id="IPR036388">
    <property type="entry name" value="WH-like_DNA-bd_sf"/>
</dbReference>
<dbReference type="InterPro" id="IPR028349">
    <property type="entry name" value="PafC-like"/>
</dbReference>
<dbReference type="EMBL" id="FUYR01000002">
    <property type="protein sequence ID" value="SKB74481.1"/>
    <property type="molecule type" value="Genomic_DNA"/>
</dbReference>
<dbReference type="STRING" id="572036.SAMN05661099_2556"/>
<dbReference type="PANTHER" id="PTHR34580:SF3">
    <property type="entry name" value="PROTEIN PAFB"/>
    <property type="match status" value="1"/>
</dbReference>
<dbReference type="Pfam" id="PF08279">
    <property type="entry name" value="HTH_11"/>
    <property type="match status" value="1"/>
</dbReference>
<dbReference type="PANTHER" id="PTHR34580">
    <property type="match status" value="1"/>
</dbReference>
<organism evidence="4 5">
    <name type="scientific">Daejeonella lutea</name>
    <dbReference type="NCBI Taxonomy" id="572036"/>
    <lineage>
        <taxon>Bacteria</taxon>
        <taxon>Pseudomonadati</taxon>
        <taxon>Bacteroidota</taxon>
        <taxon>Sphingobacteriia</taxon>
        <taxon>Sphingobacteriales</taxon>
        <taxon>Sphingobacteriaceae</taxon>
        <taxon>Daejeonella</taxon>
    </lineage>
</organism>
<dbReference type="Pfam" id="PF25583">
    <property type="entry name" value="WCX"/>
    <property type="match status" value="1"/>
</dbReference>
<dbReference type="InterPro" id="IPR013196">
    <property type="entry name" value="HTH_11"/>
</dbReference>
<keyword evidence="1" id="KW-0805">Transcription regulation</keyword>
<protein>
    <submittedName>
        <fullName evidence="4">Predicted DNA-binding transcriptional regulator YafY, contains an HTH and WYL domains</fullName>
    </submittedName>
</protein>